<name>A0A450UI95_9GAMM</name>
<gene>
    <name evidence="2" type="ORF">BECKH772A_GA0070896_100412</name>
    <name evidence="3" type="ORF">BECKH772B_GA0070898_100402</name>
    <name evidence="4" type="ORF">BECKH772C_GA0070978_100392</name>
</gene>
<dbReference type="AlphaFoldDB" id="A0A450UI95"/>
<protein>
    <submittedName>
        <fullName evidence="2">Type VI secretion system protein VasD</fullName>
    </submittedName>
</protein>
<dbReference type="EMBL" id="CAADFG010000041">
    <property type="protein sequence ID" value="VFJ92259.1"/>
    <property type="molecule type" value="Genomic_DNA"/>
</dbReference>
<dbReference type="Pfam" id="PF12790">
    <property type="entry name" value="T6SS-SciN"/>
    <property type="match status" value="1"/>
</dbReference>
<evidence type="ECO:0000313" key="2">
    <source>
        <dbReference type="EMBL" id="VFJ92259.1"/>
    </source>
</evidence>
<dbReference type="PANTHER" id="PTHR37625">
    <property type="entry name" value="OUTER MEMBRANE LIPOPROTEIN-RELATED"/>
    <property type="match status" value="1"/>
</dbReference>
<reference evidence="2" key="1">
    <citation type="submission" date="2019-02" db="EMBL/GenBank/DDBJ databases">
        <authorList>
            <person name="Gruber-Vodicka R. H."/>
            <person name="Seah K. B. B."/>
        </authorList>
    </citation>
    <scope>NUCLEOTIDE SEQUENCE</scope>
    <source>
        <strain evidence="4">BECK_SA2B12</strain>
        <strain evidence="2">BECK_SA2B15</strain>
        <strain evidence="3">BECK_SA2B20</strain>
    </source>
</reference>
<dbReference type="InterPro" id="IPR038706">
    <property type="entry name" value="Type_VI_SciN-like_sf"/>
</dbReference>
<dbReference type="Gene3D" id="2.60.40.4150">
    <property type="entry name" value="Type VI secretion system, lipoprotein SciN"/>
    <property type="match status" value="1"/>
</dbReference>
<evidence type="ECO:0000313" key="3">
    <source>
        <dbReference type="EMBL" id="VFJ93198.1"/>
    </source>
</evidence>
<evidence type="ECO:0000313" key="4">
    <source>
        <dbReference type="EMBL" id="VFK00036.1"/>
    </source>
</evidence>
<accession>A0A450UI95</accession>
<dbReference type="PANTHER" id="PTHR37625:SF4">
    <property type="entry name" value="OUTER MEMBRANE LIPOPROTEIN"/>
    <property type="match status" value="1"/>
</dbReference>
<dbReference type="NCBIfam" id="TIGR03352">
    <property type="entry name" value="VI_chp_3"/>
    <property type="match status" value="1"/>
</dbReference>
<dbReference type="InterPro" id="IPR017734">
    <property type="entry name" value="T6SS_SciN"/>
</dbReference>
<dbReference type="EMBL" id="CAADFJ010000039">
    <property type="protein sequence ID" value="VFK00036.1"/>
    <property type="molecule type" value="Genomic_DNA"/>
</dbReference>
<dbReference type="EMBL" id="CAADFI010000040">
    <property type="protein sequence ID" value="VFJ93198.1"/>
    <property type="molecule type" value="Genomic_DNA"/>
</dbReference>
<feature type="signal peptide" evidence="1">
    <location>
        <begin position="1"/>
        <end position="24"/>
    </location>
</feature>
<evidence type="ECO:0000256" key="1">
    <source>
        <dbReference type="SAM" id="SignalP"/>
    </source>
</evidence>
<keyword evidence="1" id="KW-0732">Signal</keyword>
<feature type="chain" id="PRO_5036354159" evidence="1">
    <location>
        <begin position="25"/>
        <end position="172"/>
    </location>
</feature>
<organism evidence="2">
    <name type="scientific">Candidatus Kentrum eta</name>
    <dbReference type="NCBI Taxonomy" id="2126337"/>
    <lineage>
        <taxon>Bacteria</taxon>
        <taxon>Pseudomonadati</taxon>
        <taxon>Pseudomonadota</taxon>
        <taxon>Gammaproteobacteria</taxon>
        <taxon>Candidatus Kentrum</taxon>
    </lineage>
</organism>
<sequence>MVKSIAPLACLVLIAAILSGCGFAGEPKPDTDAGIGGIVVRGEILVSEDVNPDQDGHPAPVRLRIYRLQSHHHFKNADFPSLHDDDERVLATDLIFKEEMTVYPGNRIPFHRAWGPNARYLGVMAIFGTGENAEWRALTDVSRAGGSEAVIVRLQDSSVSLWRRVDGMGSSG</sequence>
<proteinExistence type="predicted"/>
<dbReference type="PROSITE" id="PS51257">
    <property type="entry name" value="PROKAR_LIPOPROTEIN"/>
    <property type="match status" value="1"/>
</dbReference>